<organism evidence="2 3">
    <name type="scientific">Bifidobacterium cuniculi</name>
    <dbReference type="NCBI Taxonomy" id="1688"/>
    <lineage>
        <taxon>Bacteria</taxon>
        <taxon>Bacillati</taxon>
        <taxon>Actinomycetota</taxon>
        <taxon>Actinomycetes</taxon>
        <taxon>Bifidobacteriales</taxon>
        <taxon>Bifidobacteriaceae</taxon>
        <taxon>Bifidobacterium</taxon>
    </lineage>
</organism>
<name>A0A087AWU4_9BIFI</name>
<accession>A0A087AWU4</accession>
<keyword evidence="3" id="KW-1185">Reference proteome</keyword>
<reference evidence="2 3" key="1">
    <citation type="submission" date="2014-03" db="EMBL/GenBank/DDBJ databases">
        <title>Genomics of Bifidobacteria.</title>
        <authorList>
            <person name="Ventura M."/>
            <person name="Milani C."/>
            <person name="Lugli G.A."/>
        </authorList>
    </citation>
    <scope>NUCLEOTIDE SEQUENCE [LARGE SCALE GENOMIC DNA]</scope>
    <source>
        <strain evidence="2 3">LMG 10738</strain>
    </source>
</reference>
<evidence type="ECO:0000313" key="2">
    <source>
        <dbReference type="EMBL" id="KFI63244.1"/>
    </source>
</evidence>
<dbReference type="Proteomes" id="UP000029067">
    <property type="component" value="Unassembled WGS sequence"/>
</dbReference>
<comment type="caution">
    <text evidence="2">The sequence shown here is derived from an EMBL/GenBank/DDBJ whole genome shotgun (WGS) entry which is preliminary data.</text>
</comment>
<protein>
    <submittedName>
        <fullName evidence="2">Uncharacterized protein</fullName>
    </submittedName>
</protein>
<proteinExistence type="predicted"/>
<evidence type="ECO:0000256" key="1">
    <source>
        <dbReference type="SAM" id="MobiDB-lite"/>
    </source>
</evidence>
<evidence type="ECO:0000313" key="3">
    <source>
        <dbReference type="Proteomes" id="UP000029067"/>
    </source>
</evidence>
<sequence>MGLPVRSGNAGNGVAGPDRQSHADSVPKFLFRKMNNFSYGCCAILGAC</sequence>
<feature type="region of interest" description="Disordered" evidence="1">
    <location>
        <begin position="1"/>
        <end position="22"/>
    </location>
</feature>
<dbReference type="STRING" id="1688.BCUN_1173"/>
<gene>
    <name evidence="2" type="ORF">BCUN_1173</name>
</gene>
<dbReference type="AlphaFoldDB" id="A0A087AWU4"/>
<dbReference type="EMBL" id="JGYV01000009">
    <property type="protein sequence ID" value="KFI63244.1"/>
    <property type="molecule type" value="Genomic_DNA"/>
</dbReference>